<dbReference type="Proteomes" id="UP001576776">
    <property type="component" value="Unassembled WGS sequence"/>
</dbReference>
<organism evidence="1 2">
    <name type="scientific">Floridaenema fluviatile BLCC-F154</name>
    <dbReference type="NCBI Taxonomy" id="3153640"/>
    <lineage>
        <taxon>Bacteria</taxon>
        <taxon>Bacillati</taxon>
        <taxon>Cyanobacteriota</taxon>
        <taxon>Cyanophyceae</taxon>
        <taxon>Oscillatoriophycideae</taxon>
        <taxon>Aerosakkonematales</taxon>
        <taxon>Aerosakkonemataceae</taxon>
        <taxon>Floridanema</taxon>
        <taxon>Floridanema fluviatile</taxon>
    </lineage>
</organism>
<evidence type="ECO:0000313" key="1">
    <source>
        <dbReference type="EMBL" id="MFB2935108.1"/>
    </source>
</evidence>
<accession>A0ABV4Y9B1</accession>
<gene>
    <name evidence="1" type="ORF">ACE1B6_07495</name>
</gene>
<sequence>MKIKLQYRLGKLLGLFFPLAIGFVSIPSTIAQRPGMPVEFCTKNPDRLSIAVAYLTTQKGAFDVSETWTSTGWTKLPASDLGKERCAMVTLPLNASKYAYYVAVNLTEDYYPNQKTQWRYCVNVSSENFLFLQPDVQQFVSKKTEVFVTFYKKYY</sequence>
<reference evidence="1 2" key="1">
    <citation type="submission" date="2024-09" db="EMBL/GenBank/DDBJ databases">
        <title>Floridaenema gen nov. (Aerosakkonemataceae, Aerosakkonematales ord. nov., Cyanobacteria) from benthic tropical and subtropical fresh waters, with the description of four new species.</title>
        <authorList>
            <person name="Moretto J.A."/>
            <person name="Berthold D.E."/>
            <person name="Lefler F.W."/>
            <person name="Huang I.-S."/>
            <person name="Laughinghouse H. IV."/>
        </authorList>
    </citation>
    <scope>NUCLEOTIDE SEQUENCE [LARGE SCALE GENOMIC DNA]</scope>
    <source>
        <strain evidence="1 2">BLCC-F154</strain>
    </source>
</reference>
<keyword evidence="2" id="KW-1185">Reference proteome</keyword>
<name>A0ABV4Y9B1_9CYAN</name>
<proteinExistence type="predicted"/>
<evidence type="ECO:0000313" key="2">
    <source>
        <dbReference type="Proteomes" id="UP001576776"/>
    </source>
</evidence>
<comment type="caution">
    <text evidence="1">The sequence shown here is derived from an EMBL/GenBank/DDBJ whole genome shotgun (WGS) entry which is preliminary data.</text>
</comment>
<protein>
    <submittedName>
        <fullName evidence="1">Uncharacterized protein</fullName>
    </submittedName>
</protein>
<dbReference type="EMBL" id="JBHFNS010000033">
    <property type="protein sequence ID" value="MFB2935108.1"/>
    <property type="molecule type" value="Genomic_DNA"/>
</dbReference>
<dbReference type="RefSeq" id="WP_413256630.1">
    <property type="nucleotide sequence ID" value="NZ_JBHFNS010000033.1"/>
</dbReference>